<dbReference type="InterPro" id="IPR000415">
    <property type="entry name" value="Nitroreductase-like"/>
</dbReference>
<dbReference type="OrthoDB" id="3181400at2"/>
<evidence type="ECO:0000313" key="8">
    <source>
        <dbReference type="Proteomes" id="UP000280444"/>
    </source>
</evidence>
<comment type="caution">
    <text evidence="7">The sequence shown here is derived from an EMBL/GenBank/DDBJ whole genome shotgun (WGS) entry which is preliminary data.</text>
</comment>
<organism evidence="7 8">
    <name type="scientific">Schaalia canis</name>
    <dbReference type="NCBI Taxonomy" id="100469"/>
    <lineage>
        <taxon>Bacteria</taxon>
        <taxon>Bacillati</taxon>
        <taxon>Actinomycetota</taxon>
        <taxon>Actinomycetes</taxon>
        <taxon>Actinomycetales</taxon>
        <taxon>Actinomycetaceae</taxon>
        <taxon>Schaalia</taxon>
    </lineage>
</organism>
<dbReference type="SUPFAM" id="SSF55469">
    <property type="entry name" value="FMN-dependent nitroreductase-like"/>
    <property type="match status" value="1"/>
</dbReference>
<comment type="similarity">
    <text evidence="1 5">Belongs to the flavin oxidoreductase frp family.</text>
</comment>
<evidence type="ECO:0000313" key="7">
    <source>
        <dbReference type="EMBL" id="RRC95436.1"/>
    </source>
</evidence>
<proteinExistence type="inferred from homology"/>
<name>A0A3P1SEI8_9ACTO</name>
<feature type="domain" description="Nitroreductase" evidence="6">
    <location>
        <begin position="11"/>
        <end position="162"/>
    </location>
</feature>
<dbReference type="InterPro" id="IPR029479">
    <property type="entry name" value="Nitroreductase"/>
</dbReference>
<dbReference type="InterPro" id="IPR016446">
    <property type="entry name" value="Flavin_OxRdtase_Frp"/>
</dbReference>
<evidence type="ECO:0000256" key="3">
    <source>
        <dbReference type="ARBA" id="ARBA00022643"/>
    </source>
</evidence>
<keyword evidence="4 5" id="KW-0560">Oxidoreductase</keyword>
<evidence type="ECO:0000256" key="1">
    <source>
        <dbReference type="ARBA" id="ARBA00008366"/>
    </source>
</evidence>
<dbReference type="PANTHER" id="PTHR43425:SF2">
    <property type="entry name" value="OXYGEN-INSENSITIVE NADPH NITROREDUCTASE"/>
    <property type="match status" value="1"/>
</dbReference>
<evidence type="ECO:0000256" key="2">
    <source>
        <dbReference type="ARBA" id="ARBA00022630"/>
    </source>
</evidence>
<keyword evidence="2 5" id="KW-0285">Flavoprotein</keyword>
<dbReference type="GO" id="GO:0016491">
    <property type="term" value="F:oxidoreductase activity"/>
    <property type="evidence" value="ECO:0007669"/>
    <property type="project" value="UniProtKB-UniRule"/>
</dbReference>
<accession>A0A3P1SEI8</accession>
<dbReference type="PIRSF" id="PIRSF005426">
    <property type="entry name" value="Frp"/>
    <property type="match status" value="1"/>
</dbReference>
<dbReference type="EMBL" id="RQZF01000004">
    <property type="protein sequence ID" value="RRC95436.1"/>
    <property type="molecule type" value="Genomic_DNA"/>
</dbReference>
<dbReference type="Proteomes" id="UP000280444">
    <property type="component" value="Unassembled WGS sequence"/>
</dbReference>
<keyword evidence="5" id="KW-0521">NADP</keyword>
<dbReference type="Gene3D" id="3.40.109.10">
    <property type="entry name" value="NADH Oxidase"/>
    <property type="match status" value="1"/>
</dbReference>
<keyword evidence="3 5" id="KW-0288">FMN</keyword>
<keyword evidence="8" id="KW-1185">Reference proteome</keyword>
<dbReference type="Pfam" id="PF00881">
    <property type="entry name" value="Nitroreductase"/>
    <property type="match status" value="1"/>
</dbReference>
<evidence type="ECO:0000259" key="6">
    <source>
        <dbReference type="Pfam" id="PF00881"/>
    </source>
</evidence>
<dbReference type="PANTHER" id="PTHR43425">
    <property type="entry name" value="OXYGEN-INSENSITIVE NADPH NITROREDUCTASE"/>
    <property type="match status" value="1"/>
</dbReference>
<evidence type="ECO:0000256" key="5">
    <source>
        <dbReference type="PIRNR" id="PIRNR005426"/>
    </source>
</evidence>
<sequence length="253" mass="27940">MSNPTIDLLLRHRTHRAFTDDPVDEATLATLFEVARRGATTSYNQQFTIIHIQDEQLRQEIAAVTGQAHVAGTKGELFIFVIDLYRNACIRQAADADLVHASRMNAYMAGHNDAAIGAQNMVIAAESLGLGTVYLGSINADPRRMIELLGLPVYTYPAFGLLVGHPASEPERKPRLPLSVTVAVDRYPVIDDPVAFVESLAEYDAEVQEYYGTRASNTREDSFTHLIQTRQGLGAAECSPMREVFTEQKIGLY</sequence>
<gene>
    <name evidence="7" type="ORF">EII11_05855</name>
</gene>
<evidence type="ECO:0000256" key="4">
    <source>
        <dbReference type="ARBA" id="ARBA00023002"/>
    </source>
</evidence>
<dbReference type="AlphaFoldDB" id="A0A3P1SEI8"/>
<protein>
    <submittedName>
        <fullName evidence="7">NADPH-dependent oxidoreductase</fullName>
    </submittedName>
</protein>
<reference evidence="7 8" key="1">
    <citation type="submission" date="2018-11" db="EMBL/GenBank/DDBJ databases">
        <title>Genomes From Bacteria Associated with the Canine Oral Cavity: a Test Case for Automated Genome-Based Taxonomic Assignment.</title>
        <authorList>
            <person name="Coil D.A."/>
            <person name="Jospin G."/>
            <person name="Darling A.E."/>
            <person name="Wallis C."/>
            <person name="Davis I.J."/>
            <person name="Harris S."/>
            <person name="Eisen J.A."/>
            <person name="Holcombe L.J."/>
            <person name="O'Flynn C."/>
        </authorList>
    </citation>
    <scope>NUCLEOTIDE SEQUENCE [LARGE SCALE GENOMIC DNA]</scope>
    <source>
        <strain evidence="7 8">OH770</strain>
    </source>
</reference>